<name>A0A8T2UQ67_CERRI</name>
<dbReference type="PRINTS" id="PR00750">
    <property type="entry name" value="BETAAMYLASE"/>
</dbReference>
<feature type="binding site" evidence="9">
    <location>
        <begin position="492"/>
        <end position="493"/>
    </location>
    <ligand>
        <name>substrate</name>
    </ligand>
</feature>
<protein>
    <recommendedName>
        <fullName evidence="3 10">Beta-amylase</fullName>
        <ecNumber evidence="3 10">3.2.1.2</ecNumber>
    </recommendedName>
</protein>
<dbReference type="GO" id="GO:0016161">
    <property type="term" value="F:beta-amylase activity"/>
    <property type="evidence" value="ECO:0007669"/>
    <property type="project" value="UniProtKB-EC"/>
</dbReference>
<proteinExistence type="inferred from homology"/>
<gene>
    <name evidence="12" type="ORF">KP509_04G008700</name>
</gene>
<dbReference type="EC" id="3.2.1.2" evidence="3 10"/>
<feature type="binding site" evidence="9">
    <location>
        <position position="406"/>
    </location>
    <ligand>
        <name>substrate</name>
    </ligand>
</feature>
<dbReference type="InterPro" id="IPR001554">
    <property type="entry name" value="Glyco_hydro_14"/>
</dbReference>
<dbReference type="PANTHER" id="PTHR31352">
    <property type="entry name" value="BETA-AMYLASE 1, CHLOROPLASTIC"/>
    <property type="match status" value="1"/>
</dbReference>
<dbReference type="Proteomes" id="UP000825935">
    <property type="component" value="Chromosome 4"/>
</dbReference>
<feature type="active site" description="Proton acceptor" evidence="8">
    <location>
        <position position="491"/>
    </location>
</feature>
<evidence type="ECO:0000256" key="4">
    <source>
        <dbReference type="ARBA" id="ARBA00022801"/>
    </source>
</evidence>
<feature type="binding site" evidence="9">
    <location>
        <position position="202"/>
    </location>
    <ligand>
        <name>substrate</name>
    </ligand>
</feature>
<keyword evidence="4 10" id="KW-0378">Hydrolase</keyword>
<dbReference type="InterPro" id="IPR017853">
    <property type="entry name" value="GH"/>
</dbReference>
<dbReference type="InterPro" id="IPR001371">
    <property type="entry name" value="Glyco_hydro_14B_pln"/>
</dbReference>
<dbReference type="AlphaFoldDB" id="A0A8T2UQ67"/>
<sequence length="690" mass="78163">MTSFSRGQVVEWDTQTIILKNCNGVAKDRACLLSPTMRFNLGLCRKRTLKQLLGGWEIHCSYFYEGDSVTSLFHGGFESTHTESSEFNLDDSFQVKEKISHESTDSPLLGTKENVLLAHYIPVYVMLPLDTITMDNEISNVDLLHANLHALRTAHVDGLMVDVWWGIVEKDGPKCYDWSAYRSLFKLIQSYGFKLQAVMSFHQCGNNAADSCYIPLPGWVCKEAESNPDIFFTNRDSKRNKEYLSFGIDNEPVLNGRTAVEVYRDFMQSFRESMSEFLESGMVAEIEVGLGPAGELRYPSFSNSQGWRFPGIGEFQCYDKYLLYDLKEAAKSIGHNEWGSSGPADAGHYNDWPQATGFFRKHGSFTSDYGRFFLEWYSGVLLKHGDTILEAASEVFEGCKVRLAAKIAGIHWWYKSMNHAAELAAGYYNLRERDGYKPIAKMLARHRAILNFTCIEMRDKEHYWKARCGPEGLVRQVTNAGWDKGIDVSCENALPRFDRAAFDQILLNARPHGITDAIPPKRRVFSFTYLRLGPELMQENHWREFVSFVRRMHAGLDYHPEPDKYFKPTVPLERSKPLKAFLEEPAIPVASVPLDQYHVPLALQKAEEPFFSQDAPGGGLGAQVESSSASFPLNLIAWLWHGTGPSRTVKQNVQSVYQSDSDYKHTGSSRGATQSVQDFYQSDSDNKHAS</sequence>
<evidence type="ECO:0000256" key="3">
    <source>
        <dbReference type="ARBA" id="ARBA00012594"/>
    </source>
</evidence>
<comment type="catalytic activity">
    <reaction evidence="1 10">
        <text>Hydrolysis of (1-&gt;4)-alpha-D-glucosidic linkages in polysaccharides so as to remove successive maltose units from the non-reducing ends of the chains.</text>
        <dbReference type="EC" id="3.2.1.2"/>
    </reaction>
</comment>
<dbReference type="Pfam" id="PF01373">
    <property type="entry name" value="Glyco_hydro_14"/>
    <property type="match status" value="1"/>
</dbReference>
<evidence type="ECO:0000313" key="12">
    <source>
        <dbReference type="EMBL" id="KAH7438277.1"/>
    </source>
</evidence>
<evidence type="ECO:0000256" key="11">
    <source>
        <dbReference type="SAM" id="MobiDB-lite"/>
    </source>
</evidence>
<dbReference type="EMBL" id="CM035409">
    <property type="protein sequence ID" value="KAH7438278.1"/>
    <property type="molecule type" value="Genomic_DNA"/>
</dbReference>
<keyword evidence="6 10" id="KW-0326">Glycosidase</keyword>
<evidence type="ECO:0000256" key="2">
    <source>
        <dbReference type="ARBA" id="ARBA00005652"/>
    </source>
</evidence>
<keyword evidence="5 10" id="KW-0119">Carbohydrate metabolism</keyword>
<feature type="binding site" evidence="9">
    <location>
        <position position="453"/>
    </location>
    <ligand>
        <name>substrate</name>
    </ligand>
</feature>
<comment type="similarity">
    <text evidence="2 10">Belongs to the glycosyl hydrolase 14 family.</text>
</comment>
<feature type="region of interest" description="Disordered" evidence="11">
    <location>
        <begin position="658"/>
        <end position="690"/>
    </location>
</feature>
<keyword evidence="13" id="KW-1185">Reference proteome</keyword>
<keyword evidence="7 10" id="KW-0624">Polysaccharide degradation</keyword>
<accession>A0A8T2UQ67</accession>
<reference evidence="12" key="1">
    <citation type="submission" date="2021-08" db="EMBL/GenBank/DDBJ databases">
        <title>WGS assembly of Ceratopteris richardii.</title>
        <authorList>
            <person name="Marchant D.B."/>
            <person name="Chen G."/>
            <person name="Jenkins J."/>
            <person name="Shu S."/>
            <person name="Leebens-Mack J."/>
            <person name="Grimwood J."/>
            <person name="Schmutz J."/>
            <person name="Soltis P."/>
            <person name="Soltis D."/>
            <person name="Chen Z.-H."/>
        </authorList>
    </citation>
    <scope>NUCLEOTIDE SEQUENCE</scope>
    <source>
        <strain evidence="12">Whitten #5841</strain>
        <tissue evidence="12">Leaf</tissue>
    </source>
</reference>
<dbReference type="PRINTS" id="PR00842">
    <property type="entry name" value="GLHYDLASE14B"/>
</dbReference>
<dbReference type="Gene3D" id="3.20.20.80">
    <property type="entry name" value="Glycosidases"/>
    <property type="match status" value="1"/>
</dbReference>
<feature type="binding site" evidence="9">
    <location>
        <position position="162"/>
    </location>
    <ligand>
        <name>substrate</name>
    </ligand>
</feature>
<evidence type="ECO:0000256" key="6">
    <source>
        <dbReference type="ARBA" id="ARBA00023295"/>
    </source>
</evidence>
<evidence type="ECO:0000256" key="5">
    <source>
        <dbReference type="ARBA" id="ARBA00023277"/>
    </source>
</evidence>
<evidence type="ECO:0000256" key="10">
    <source>
        <dbReference type="RuleBase" id="RU000509"/>
    </source>
</evidence>
<feature type="binding site" evidence="9">
    <location>
        <position position="210"/>
    </location>
    <ligand>
        <name>substrate</name>
    </ligand>
</feature>
<evidence type="ECO:0000256" key="1">
    <source>
        <dbReference type="ARBA" id="ARBA00000546"/>
    </source>
</evidence>
<dbReference type="OrthoDB" id="1660156at2759"/>
<evidence type="ECO:0000256" key="8">
    <source>
        <dbReference type="PIRSR" id="PIRSR601554-1"/>
    </source>
</evidence>
<feature type="active site" description="Proton donor" evidence="8">
    <location>
        <position position="295"/>
    </location>
</feature>
<dbReference type="PANTHER" id="PTHR31352:SF40">
    <property type="entry name" value="BETA-AMYLASE 6"/>
    <property type="match status" value="1"/>
</dbReference>
<dbReference type="FunFam" id="3.20.20.80:FF:000066">
    <property type="entry name" value="Beta-amylase"/>
    <property type="match status" value="1"/>
</dbReference>
<dbReference type="SUPFAM" id="SSF51445">
    <property type="entry name" value="(Trans)glycosidases"/>
    <property type="match status" value="1"/>
</dbReference>
<feature type="binding site" evidence="9">
    <location>
        <position position="411"/>
    </location>
    <ligand>
        <name>substrate</name>
    </ligand>
</feature>
<comment type="caution">
    <text evidence="12">The sequence shown here is derived from an EMBL/GenBank/DDBJ whole genome shotgun (WGS) entry which is preliminary data.</text>
</comment>
<feature type="compositionally biased region" description="Polar residues" evidence="11">
    <location>
        <begin position="658"/>
        <end position="683"/>
    </location>
</feature>
<dbReference type="EMBL" id="CM035409">
    <property type="protein sequence ID" value="KAH7438277.1"/>
    <property type="molecule type" value="Genomic_DNA"/>
</dbReference>
<organism evidence="12 13">
    <name type="scientific">Ceratopteris richardii</name>
    <name type="common">Triangle waterfern</name>
    <dbReference type="NCBI Taxonomy" id="49495"/>
    <lineage>
        <taxon>Eukaryota</taxon>
        <taxon>Viridiplantae</taxon>
        <taxon>Streptophyta</taxon>
        <taxon>Embryophyta</taxon>
        <taxon>Tracheophyta</taxon>
        <taxon>Polypodiopsida</taxon>
        <taxon>Polypodiidae</taxon>
        <taxon>Polypodiales</taxon>
        <taxon>Pteridineae</taxon>
        <taxon>Pteridaceae</taxon>
        <taxon>Parkerioideae</taxon>
        <taxon>Ceratopteris</taxon>
    </lineage>
</organism>
<evidence type="ECO:0000256" key="7">
    <source>
        <dbReference type="ARBA" id="ARBA00023326"/>
    </source>
</evidence>
<dbReference type="OMA" id="HADQDCC"/>
<feature type="binding site" evidence="9">
    <location>
        <position position="531"/>
    </location>
    <ligand>
        <name>substrate</name>
    </ligand>
</feature>
<evidence type="ECO:0000256" key="9">
    <source>
        <dbReference type="PIRSR" id="PIRSR601554-2"/>
    </source>
</evidence>
<dbReference type="GO" id="GO:0000272">
    <property type="term" value="P:polysaccharide catabolic process"/>
    <property type="evidence" value="ECO:0007669"/>
    <property type="project" value="UniProtKB-KW"/>
</dbReference>
<evidence type="ECO:0000313" key="13">
    <source>
        <dbReference type="Proteomes" id="UP000825935"/>
    </source>
</evidence>